<dbReference type="PROSITE" id="PS50089">
    <property type="entry name" value="ZF_RING_2"/>
    <property type="match status" value="1"/>
</dbReference>
<dbReference type="SMART" id="SM00184">
    <property type="entry name" value="RING"/>
    <property type="match status" value="1"/>
</dbReference>
<evidence type="ECO:0000256" key="5">
    <source>
        <dbReference type="ARBA" id="ARBA00022490"/>
    </source>
</evidence>
<feature type="repeat" description="TPR" evidence="11">
    <location>
        <begin position="495"/>
        <end position="528"/>
    </location>
</feature>
<evidence type="ECO:0000256" key="12">
    <source>
        <dbReference type="SAM" id="Coils"/>
    </source>
</evidence>
<dbReference type="SUPFAM" id="SSF48452">
    <property type="entry name" value="TPR-like"/>
    <property type="match status" value="2"/>
</dbReference>
<dbReference type="Pfam" id="PF24905">
    <property type="entry name" value="TTC3_9th"/>
    <property type="match status" value="1"/>
</dbReference>
<dbReference type="PROSITE" id="PS50005">
    <property type="entry name" value="TPR"/>
    <property type="match status" value="2"/>
</dbReference>
<evidence type="ECO:0000256" key="9">
    <source>
        <dbReference type="ARBA" id="ARBA00022833"/>
    </source>
</evidence>
<keyword evidence="14" id="KW-0812">Transmembrane</keyword>
<feature type="compositionally biased region" description="Polar residues" evidence="13">
    <location>
        <begin position="1624"/>
        <end position="1636"/>
    </location>
</feature>
<evidence type="ECO:0000256" key="7">
    <source>
        <dbReference type="ARBA" id="ARBA00022723"/>
    </source>
</evidence>
<dbReference type="Pfam" id="PF24525">
    <property type="entry name" value="TTC3"/>
    <property type="match status" value="1"/>
</dbReference>
<dbReference type="InterPro" id="IPR011029">
    <property type="entry name" value="DEATH-like_dom_sf"/>
</dbReference>
<feature type="domain" description="RING-type" evidence="15">
    <location>
        <begin position="1827"/>
        <end position="1867"/>
    </location>
</feature>
<evidence type="ECO:0000256" key="11">
    <source>
        <dbReference type="PROSITE-ProRule" id="PRU00339"/>
    </source>
</evidence>
<dbReference type="Pfam" id="PF13639">
    <property type="entry name" value="zf-RING_2"/>
    <property type="match status" value="1"/>
</dbReference>
<dbReference type="GO" id="GO:0016874">
    <property type="term" value="F:ligase activity"/>
    <property type="evidence" value="ECO:0007669"/>
    <property type="project" value="UniProtKB-KW"/>
</dbReference>
<keyword evidence="9" id="KW-0862">Zinc</keyword>
<proteinExistence type="predicted"/>
<evidence type="ECO:0000256" key="10">
    <source>
        <dbReference type="PROSITE-ProRule" id="PRU00175"/>
    </source>
</evidence>
<keyword evidence="14" id="KW-1133">Transmembrane helix</keyword>
<feature type="compositionally biased region" description="Polar residues" evidence="13">
    <location>
        <begin position="1599"/>
        <end position="1616"/>
    </location>
</feature>
<evidence type="ECO:0000256" key="1">
    <source>
        <dbReference type="ARBA" id="ARBA00000900"/>
    </source>
</evidence>
<evidence type="ECO:0000313" key="16">
    <source>
        <dbReference type="EMBL" id="NXN29736.1"/>
    </source>
</evidence>
<dbReference type="CDD" id="cd16481">
    <property type="entry name" value="RING-H2_TTC3"/>
    <property type="match status" value="1"/>
</dbReference>
<reference evidence="16 17" key="1">
    <citation type="submission" date="2019-09" db="EMBL/GenBank/DDBJ databases">
        <title>Bird 10,000 Genomes (B10K) Project - Family phase.</title>
        <authorList>
            <person name="Zhang G."/>
        </authorList>
    </citation>
    <scope>NUCLEOTIDE SEQUENCE [LARGE SCALE GENOMIC DNA]</scope>
    <source>
        <strain evidence="16">B10K-DU-002-14</strain>
        <tissue evidence="16">Muscle</tissue>
    </source>
</reference>
<evidence type="ECO:0000256" key="4">
    <source>
        <dbReference type="ARBA" id="ARBA00012483"/>
    </source>
</evidence>
<dbReference type="PANTHER" id="PTHR17550">
    <property type="entry name" value="E3 UBIQUITIN-PROTEIN LIGASE TTC3"/>
    <property type="match status" value="1"/>
</dbReference>
<feature type="compositionally biased region" description="Polar residues" evidence="13">
    <location>
        <begin position="1793"/>
        <end position="1802"/>
    </location>
</feature>
<feature type="compositionally biased region" description="Basic and acidic residues" evidence="13">
    <location>
        <begin position="697"/>
        <end position="711"/>
    </location>
</feature>
<feature type="compositionally biased region" description="Polar residues" evidence="13">
    <location>
        <begin position="1677"/>
        <end position="1690"/>
    </location>
</feature>
<evidence type="ECO:0000256" key="2">
    <source>
        <dbReference type="ARBA" id="ARBA00004496"/>
    </source>
</evidence>
<gene>
    <name evidence="16" type="primary">Ttc3</name>
    <name evidence="16" type="ORF">NYCSEM_R06480</name>
</gene>
<feature type="compositionally biased region" description="Basic and acidic residues" evidence="13">
    <location>
        <begin position="1774"/>
        <end position="1786"/>
    </location>
</feature>
<feature type="compositionally biased region" description="Polar residues" evidence="13">
    <location>
        <begin position="1749"/>
        <end position="1768"/>
    </location>
</feature>
<sequence>NFCFLEDVDPCEAWCSQPVDILREYCNVIKIRILWPLLFKSESNSLVADWSSQILDRHWKRLCDLEVLEDLVDLIKKVVNVPPFIGGILRIGSRIENGVFDIGDALDWVRYTGDASILQKLEKLGDFGWIYLEIFFAECKHYITKVALEDCNLVEELKAVTCENCRKNSESMKQKGNEEFSQGNFDHAIMSYTKAIEFCPANHLLYGNRALCLILTRQYKRALADGKRATILKPNWPKGHYHFCKALSLLGEHELALEANERAQELCKNILDGLKDLIQQNDKLKKTLEEINESKGLSLEVPPSEFGFAVCQVLPLLLLLISKSVFNVIFRTVNSHVLLLFLLMMVIVFEILFLITGRSHQSKGRPKTKPDDSEKTRDHLDSKTESKAIQDKLFCHAQQVDLTMLPEEVKSLVCDGYTALMDQRCHSAEQAFSQLLNILSPSELKQLNLHIINYVVIIYGHATALLGIGQPESLTKAEDQFKKIIEEYQQERFCCLAYYGIGKVYLRQNRFSDALDQFMKSQTMVNHKIVPGVLTWPTTSWVLEETRTENLQLILKNCIEECKFPPEPDAICRYQQCHGHSKIQIFFTDPDFKGFIRITCCQQCRVEFHISCWKKLKTANFSDKSDKDFLQELCFTPDCKGLISKIVIFNSSGLVKCEFEQKITKPKEPPRASIKQKCSSLRKLKMKQEKKLRRKRAREEARNSAKKKTEENQMGSEPPQCSYVQDLYAGDRVLQHISRNAERIKTAVCDASKLLKELLSWFVISEEDYVSYSKTSSLSHEVMEQLIRYLIHQKNRVKTRGFIQVLSELEEVDPKLHKWMKHLNNLGLTATENFLLQYGHLYKELDLSILITLWNEKYGSRFGYVTTSSEDKEIKDYFLKPPLEKARCFIWLLEDNREKFPFLHQALDEFFDKMHDPTIILKKQGNENVSTNGIKVKNKNRKKNSKASKSILVLSSGVSTAPREEDKIFIEENTLDFANFNDPFVIPEYLRGQLEEFEALREISNHNSYQRLLDNIPHQTCESLYGYFSQILEEHGPMEINNRLLVGEYEHFPEEARKIVEDKGGLKSFLLKSLRFIMVDNLIGLRKHAILFKENTNRNETGDNEEENDIVCDVQENSSLSKLQLNPAAEEFKPLSYPKQPHISTSADLTVTHYGTPQYVPRSFPWLFPGIFEHQSTLVNPDIFLPQTSWGYQYGRILPVPSQMPLMSNVAQQPSYIYADHVAHRDNDESAISDRKYIFGSSIPTEIETYEDPQRQPENLDNTFCQDNSAVANSTDEAGRGVQIKMEKESRSIPLMKNNPHTRMVAVQVNNEVADRETNTLPFHPFEMQQGDILRMEKEHQVLKEQLKEAQEKYEQLQSRNSEEISALKELLKKCVEETEVSKNELDWLHQDLEIKVKKWQQEKKENQENLKALRNTAKKHTDANDRCLKTIDEKEKQYNEYLNTYLETSNKFANEKVKLEELIKKSEDDCQEHVKRAVKAEISVLTTWKETEVRKLSGVAANAETNLKILKSLSSSSASAAPKLKSQIDSWEIFISNIKKQQEKVEAEYEEKIQRVKNGVRNCLTKMETVDLPSPLSVLVPIVMYSSAPAHPNLLPAFSSSEDPSPTNASLNTQAGVKPPRANSKSCSASGGTAKTRSKPLEGSYSEKVSGTCPSGISGSNTQNVQPKQDHRDDSSIQQRPSGLPNNKTLPKAFENIIARLQSIFPNYSSSDFISFIKDVQRRNGNTLSGLSLDEVLSRVTDLILDQQNKAPTSTGRPVTSVSSASPAQAGARSREAPAGEDARPAHKNASKKPSQPNLQPWGNVGATPKSKWKKLDYTASSDDPCTICQDELSRDTCELECGHHFHRECIRTWLKQHSSTCPICRVHALLPEDFPELPARNKHA</sequence>
<keyword evidence="7" id="KW-0479">Metal-binding</keyword>
<keyword evidence="8 10" id="KW-0863">Zinc-finger</keyword>
<feature type="region of interest" description="Disordered" evidence="13">
    <location>
        <begin position="689"/>
        <end position="720"/>
    </location>
</feature>
<evidence type="ECO:0000256" key="6">
    <source>
        <dbReference type="ARBA" id="ARBA00022679"/>
    </source>
</evidence>
<keyword evidence="5" id="KW-0963">Cytoplasm</keyword>
<dbReference type="Gene3D" id="1.10.533.10">
    <property type="entry name" value="Death Domain, Fas"/>
    <property type="match status" value="1"/>
</dbReference>
<evidence type="ECO:0000256" key="13">
    <source>
        <dbReference type="SAM" id="MobiDB-lite"/>
    </source>
</evidence>
<feature type="transmembrane region" description="Helical" evidence="14">
    <location>
        <begin position="337"/>
        <end position="355"/>
    </location>
</feature>
<dbReference type="InterPro" id="IPR019734">
    <property type="entry name" value="TPR_rpt"/>
</dbReference>
<accession>A0A7L1HVY4</accession>
<keyword evidence="11" id="KW-0802">TPR repeat</keyword>
<dbReference type="PANTHER" id="PTHR17550:SF4">
    <property type="entry name" value="E3 UBIQUITIN-PROTEIN LIGASE TTC3"/>
    <property type="match status" value="1"/>
</dbReference>
<comment type="pathway">
    <text evidence="3">Protein modification; protein ubiquitination.</text>
</comment>
<keyword evidence="16" id="KW-0436">Ligase</keyword>
<keyword evidence="17" id="KW-1185">Reference proteome</keyword>
<evidence type="ECO:0000259" key="15">
    <source>
        <dbReference type="PROSITE" id="PS50089"/>
    </source>
</evidence>
<dbReference type="Pfam" id="PF24812">
    <property type="entry name" value="WHD_TTC3"/>
    <property type="match status" value="1"/>
</dbReference>
<name>A0A7L1HVY4_9CHAR</name>
<feature type="repeat" description="TPR" evidence="11">
    <location>
        <begin position="169"/>
        <end position="202"/>
    </location>
</feature>
<evidence type="ECO:0000313" key="17">
    <source>
        <dbReference type="Proteomes" id="UP000586634"/>
    </source>
</evidence>
<dbReference type="GO" id="GO:0005737">
    <property type="term" value="C:cytoplasm"/>
    <property type="evidence" value="ECO:0007669"/>
    <property type="project" value="UniProtKB-SubCell"/>
</dbReference>
<dbReference type="InterPro" id="IPR056871">
    <property type="entry name" value="WH_TTC3"/>
</dbReference>
<dbReference type="InterPro" id="IPR043866">
    <property type="entry name" value="TTC3/DZIP3_dom"/>
</dbReference>
<evidence type="ECO:0000256" key="8">
    <source>
        <dbReference type="ARBA" id="ARBA00022771"/>
    </source>
</evidence>
<feature type="region of interest" description="Disordered" evidence="13">
    <location>
        <begin position="1749"/>
        <end position="1811"/>
    </location>
</feature>
<dbReference type="GO" id="GO:0061630">
    <property type="term" value="F:ubiquitin protein ligase activity"/>
    <property type="evidence" value="ECO:0007669"/>
    <property type="project" value="UniProtKB-EC"/>
</dbReference>
<keyword evidence="14" id="KW-0472">Membrane</keyword>
<comment type="caution">
    <text evidence="16">The sequence shown here is derived from an EMBL/GenBank/DDBJ whole genome shotgun (WGS) entry which is preliminary data.</text>
</comment>
<dbReference type="GO" id="GO:0008270">
    <property type="term" value="F:zinc ion binding"/>
    <property type="evidence" value="ECO:0007669"/>
    <property type="project" value="UniProtKB-KW"/>
</dbReference>
<dbReference type="InterPro" id="IPR013083">
    <property type="entry name" value="Znf_RING/FYVE/PHD"/>
</dbReference>
<dbReference type="InterPro" id="IPR001841">
    <property type="entry name" value="Znf_RING"/>
</dbReference>
<dbReference type="SMART" id="SM00028">
    <property type="entry name" value="TPR"/>
    <property type="match status" value="4"/>
</dbReference>
<dbReference type="EC" id="2.3.2.27" evidence="4"/>
<feature type="region of interest" description="Disordered" evidence="13">
    <location>
        <begin position="360"/>
        <end position="384"/>
    </location>
</feature>
<dbReference type="InterPro" id="IPR056872">
    <property type="entry name" value="TTC3/DZIP3-like_helical"/>
</dbReference>
<dbReference type="Gene3D" id="3.30.40.10">
    <property type="entry name" value="Zinc/RING finger domain, C3HC4 (zinc finger)"/>
    <property type="match status" value="1"/>
</dbReference>
<dbReference type="GO" id="GO:0016567">
    <property type="term" value="P:protein ubiquitination"/>
    <property type="evidence" value="ECO:0007669"/>
    <property type="project" value="UniProtKB-UniPathway"/>
</dbReference>
<dbReference type="Gene3D" id="1.25.40.10">
    <property type="entry name" value="Tetratricopeptide repeat domain"/>
    <property type="match status" value="2"/>
</dbReference>
<dbReference type="UniPathway" id="UPA00143"/>
<keyword evidence="12" id="KW-0175">Coiled coil</keyword>
<keyword evidence="6" id="KW-0808">Transferase</keyword>
<dbReference type="Pfam" id="PF19179">
    <property type="entry name" value="TTC3_DZIP3_dom"/>
    <property type="match status" value="1"/>
</dbReference>
<feature type="compositionally biased region" description="Polar residues" evidence="13">
    <location>
        <begin position="1648"/>
        <end position="1668"/>
    </location>
</feature>
<dbReference type="InterPro" id="IPR056870">
    <property type="entry name" value="TTC3/DZIP3/RBM44-like_helical"/>
</dbReference>
<feature type="non-terminal residue" evidence="16">
    <location>
        <position position="1886"/>
    </location>
</feature>
<evidence type="ECO:0000256" key="14">
    <source>
        <dbReference type="SAM" id="Phobius"/>
    </source>
</evidence>
<dbReference type="EMBL" id="VXBJ01005132">
    <property type="protein sequence ID" value="NXN29736.1"/>
    <property type="molecule type" value="Genomic_DNA"/>
</dbReference>
<organism evidence="16 17">
    <name type="scientific">Nycticryphes semicollaris</name>
    <dbReference type="NCBI Taxonomy" id="227226"/>
    <lineage>
        <taxon>Eukaryota</taxon>
        <taxon>Metazoa</taxon>
        <taxon>Chordata</taxon>
        <taxon>Craniata</taxon>
        <taxon>Vertebrata</taxon>
        <taxon>Euteleostomi</taxon>
        <taxon>Archelosauria</taxon>
        <taxon>Archosauria</taxon>
        <taxon>Dinosauria</taxon>
        <taxon>Saurischia</taxon>
        <taxon>Theropoda</taxon>
        <taxon>Coelurosauria</taxon>
        <taxon>Aves</taxon>
        <taxon>Neognathae</taxon>
        <taxon>Neoaves</taxon>
        <taxon>Charadriiformes</taxon>
        <taxon>Rostratulidae</taxon>
        <taxon>Nycticryphes</taxon>
    </lineage>
</organism>
<dbReference type="SUPFAM" id="SSF57850">
    <property type="entry name" value="RING/U-box"/>
    <property type="match status" value="1"/>
</dbReference>
<feature type="coiled-coil region" evidence="12">
    <location>
        <begin position="1333"/>
        <end position="1477"/>
    </location>
</feature>
<comment type="catalytic activity">
    <reaction evidence="1">
        <text>S-ubiquitinyl-[E2 ubiquitin-conjugating enzyme]-L-cysteine + [acceptor protein]-L-lysine = [E2 ubiquitin-conjugating enzyme]-L-cysteine + N(6)-ubiquitinyl-[acceptor protein]-L-lysine.</text>
        <dbReference type="EC" id="2.3.2.27"/>
    </reaction>
</comment>
<feature type="compositionally biased region" description="Basic and acidic residues" evidence="13">
    <location>
        <begin position="368"/>
        <end position="384"/>
    </location>
</feature>
<dbReference type="InterPro" id="IPR011990">
    <property type="entry name" value="TPR-like_helical_dom_sf"/>
</dbReference>
<comment type="subcellular location">
    <subcellularLocation>
        <location evidence="2">Cytoplasm</location>
    </subcellularLocation>
</comment>
<evidence type="ECO:0000256" key="3">
    <source>
        <dbReference type="ARBA" id="ARBA00004906"/>
    </source>
</evidence>
<feature type="region of interest" description="Disordered" evidence="13">
    <location>
        <begin position="1597"/>
        <end position="1690"/>
    </location>
</feature>
<feature type="non-terminal residue" evidence="16">
    <location>
        <position position="1"/>
    </location>
</feature>
<feature type="transmembrane region" description="Helical" evidence="14">
    <location>
        <begin position="306"/>
        <end position="330"/>
    </location>
</feature>
<dbReference type="OrthoDB" id="8062037at2759"/>
<protein>
    <recommendedName>
        <fullName evidence="4">RING-type E3 ubiquitin transferase</fullName>
        <ecNumber evidence="4">2.3.2.27</ecNumber>
    </recommendedName>
</protein>
<dbReference type="Proteomes" id="UP000586634">
    <property type="component" value="Unassembled WGS sequence"/>
</dbReference>